<gene>
    <name evidence="1" type="ORF">HJG63_010763</name>
</gene>
<comment type="caution">
    <text evidence="1">The sequence shown here is derived from an EMBL/GenBank/DDBJ whole genome shotgun (WGS) entry which is preliminary data.</text>
</comment>
<name>A0A7J8IM24_ROUAE</name>
<dbReference type="AlphaFoldDB" id="A0A7J8IM24"/>
<sequence>MLLQCAPHGVTCPCSVPGMLKDQLGPGVRVIVHPLYQGCGQAGPHGSLSQRALWEPACPSGKDPTPRVLYLGLLPHLPLFFSLSFAPPRLPVTQSTCWAIKKKRGVGSWAVSLRGKRRSFNHVYCYPSGSGNSSSG</sequence>
<evidence type="ECO:0000313" key="2">
    <source>
        <dbReference type="Proteomes" id="UP000593571"/>
    </source>
</evidence>
<keyword evidence="2" id="KW-1185">Reference proteome</keyword>
<dbReference type="Proteomes" id="UP000593571">
    <property type="component" value="Unassembled WGS sequence"/>
</dbReference>
<proteinExistence type="predicted"/>
<protein>
    <submittedName>
        <fullName evidence="1">Uncharacterized protein</fullName>
    </submittedName>
</protein>
<organism evidence="1 2">
    <name type="scientific">Rousettus aegyptiacus</name>
    <name type="common">Egyptian fruit bat</name>
    <name type="synonym">Pteropus aegyptiacus</name>
    <dbReference type="NCBI Taxonomy" id="9407"/>
    <lineage>
        <taxon>Eukaryota</taxon>
        <taxon>Metazoa</taxon>
        <taxon>Chordata</taxon>
        <taxon>Craniata</taxon>
        <taxon>Vertebrata</taxon>
        <taxon>Euteleostomi</taxon>
        <taxon>Mammalia</taxon>
        <taxon>Eutheria</taxon>
        <taxon>Laurasiatheria</taxon>
        <taxon>Chiroptera</taxon>
        <taxon>Yinpterochiroptera</taxon>
        <taxon>Pteropodoidea</taxon>
        <taxon>Pteropodidae</taxon>
        <taxon>Rousettinae</taxon>
        <taxon>Rousettus</taxon>
    </lineage>
</organism>
<accession>A0A7J8IM24</accession>
<reference evidence="1 2" key="1">
    <citation type="journal article" date="2020" name="Nature">
        <title>Six reference-quality genomes reveal evolution of bat adaptations.</title>
        <authorList>
            <person name="Jebb D."/>
            <person name="Huang Z."/>
            <person name="Pippel M."/>
            <person name="Hughes G.M."/>
            <person name="Lavrichenko K."/>
            <person name="Devanna P."/>
            <person name="Winkler S."/>
            <person name="Jermiin L.S."/>
            <person name="Skirmuntt E.C."/>
            <person name="Katzourakis A."/>
            <person name="Burkitt-Gray L."/>
            <person name="Ray D.A."/>
            <person name="Sullivan K.A.M."/>
            <person name="Roscito J.G."/>
            <person name="Kirilenko B.M."/>
            <person name="Davalos L.M."/>
            <person name="Corthals A.P."/>
            <person name="Power M.L."/>
            <person name="Jones G."/>
            <person name="Ransome R.D."/>
            <person name="Dechmann D.K.N."/>
            <person name="Locatelli A.G."/>
            <person name="Puechmaille S.J."/>
            <person name="Fedrigo O."/>
            <person name="Jarvis E.D."/>
            <person name="Hiller M."/>
            <person name="Vernes S.C."/>
            <person name="Myers E.W."/>
            <person name="Teeling E.C."/>
        </authorList>
    </citation>
    <scope>NUCLEOTIDE SEQUENCE [LARGE SCALE GENOMIC DNA]</scope>
    <source>
        <strain evidence="1">MRouAeg1</strain>
        <tissue evidence="1">Muscle</tissue>
    </source>
</reference>
<evidence type="ECO:0000313" key="1">
    <source>
        <dbReference type="EMBL" id="KAF6485627.1"/>
    </source>
</evidence>
<dbReference type="EMBL" id="JACASE010000003">
    <property type="protein sequence ID" value="KAF6485627.1"/>
    <property type="molecule type" value="Genomic_DNA"/>
</dbReference>